<evidence type="ECO:0000256" key="1">
    <source>
        <dbReference type="SAM" id="MobiDB-lite"/>
    </source>
</evidence>
<name>A0AA39W5V4_ACESA</name>
<reference evidence="2" key="1">
    <citation type="journal article" date="2022" name="Plant J.">
        <title>Strategies of tolerance reflected in two North American maple genomes.</title>
        <authorList>
            <person name="McEvoy S.L."/>
            <person name="Sezen U.U."/>
            <person name="Trouern-Trend A."/>
            <person name="McMahon S.M."/>
            <person name="Schaberg P.G."/>
            <person name="Yang J."/>
            <person name="Wegrzyn J.L."/>
            <person name="Swenson N.G."/>
        </authorList>
    </citation>
    <scope>NUCLEOTIDE SEQUENCE</scope>
    <source>
        <strain evidence="2">NS2018</strain>
    </source>
</reference>
<gene>
    <name evidence="2" type="ORF">LWI29_019399</name>
</gene>
<dbReference type="PANTHER" id="PTHR31659">
    <property type="entry name" value="PROTEIN: UPF0503-LIKE PROTEIN, PUTATIVE (DUF740)-RELATED"/>
    <property type="match status" value="1"/>
</dbReference>
<comment type="caution">
    <text evidence="2">The sequence shown here is derived from an EMBL/GenBank/DDBJ whole genome shotgun (WGS) entry which is preliminary data.</text>
</comment>
<dbReference type="InterPro" id="IPR008004">
    <property type="entry name" value="OCTOPUS-like"/>
</dbReference>
<proteinExistence type="predicted"/>
<protein>
    <submittedName>
        <fullName evidence="2">Uncharacterized protein</fullName>
    </submittedName>
</protein>
<feature type="compositionally biased region" description="Low complexity" evidence="1">
    <location>
        <begin position="83"/>
        <end position="93"/>
    </location>
</feature>
<feature type="compositionally biased region" description="Low complexity" evidence="1">
    <location>
        <begin position="53"/>
        <end position="68"/>
    </location>
</feature>
<evidence type="ECO:0000313" key="3">
    <source>
        <dbReference type="Proteomes" id="UP001168877"/>
    </source>
</evidence>
<reference evidence="2" key="2">
    <citation type="submission" date="2023-06" db="EMBL/GenBank/DDBJ databases">
        <authorList>
            <person name="Swenson N.G."/>
            <person name="Wegrzyn J.L."/>
            <person name="Mcevoy S.L."/>
        </authorList>
    </citation>
    <scope>NUCLEOTIDE SEQUENCE</scope>
    <source>
        <strain evidence="2">NS2018</strain>
        <tissue evidence="2">Leaf</tissue>
    </source>
</reference>
<feature type="region of interest" description="Disordered" evidence="1">
    <location>
        <begin position="265"/>
        <end position="319"/>
    </location>
</feature>
<evidence type="ECO:0000313" key="2">
    <source>
        <dbReference type="EMBL" id="KAK0604782.1"/>
    </source>
</evidence>
<feature type="region of interest" description="Disordered" evidence="1">
    <location>
        <begin position="173"/>
        <end position="203"/>
    </location>
</feature>
<dbReference type="AlphaFoldDB" id="A0AA39W5V4"/>
<organism evidence="2 3">
    <name type="scientific">Acer saccharum</name>
    <name type="common">Sugar maple</name>
    <dbReference type="NCBI Taxonomy" id="4024"/>
    <lineage>
        <taxon>Eukaryota</taxon>
        <taxon>Viridiplantae</taxon>
        <taxon>Streptophyta</taxon>
        <taxon>Embryophyta</taxon>
        <taxon>Tracheophyta</taxon>
        <taxon>Spermatophyta</taxon>
        <taxon>Magnoliopsida</taxon>
        <taxon>eudicotyledons</taxon>
        <taxon>Gunneridae</taxon>
        <taxon>Pentapetalae</taxon>
        <taxon>rosids</taxon>
        <taxon>malvids</taxon>
        <taxon>Sapindales</taxon>
        <taxon>Sapindaceae</taxon>
        <taxon>Hippocastanoideae</taxon>
        <taxon>Acereae</taxon>
        <taxon>Acer</taxon>
    </lineage>
</organism>
<feature type="region of interest" description="Disordered" evidence="1">
    <location>
        <begin position="422"/>
        <end position="447"/>
    </location>
</feature>
<dbReference type="PANTHER" id="PTHR31659:SF0">
    <property type="entry name" value="EMB|CAB61945.1"/>
    <property type="match status" value="1"/>
</dbReference>
<feature type="region of interest" description="Disordered" evidence="1">
    <location>
        <begin position="33"/>
        <end position="93"/>
    </location>
</feature>
<feature type="region of interest" description="Disordered" evidence="1">
    <location>
        <begin position="375"/>
        <end position="395"/>
    </location>
</feature>
<keyword evidence="3" id="KW-1185">Reference proteome</keyword>
<dbReference type="Pfam" id="PF05340">
    <property type="entry name" value="DUF740"/>
    <property type="match status" value="2"/>
</dbReference>
<accession>A0AA39W5V4</accession>
<feature type="compositionally biased region" description="Basic and acidic residues" evidence="1">
    <location>
        <begin position="265"/>
        <end position="277"/>
    </location>
</feature>
<feature type="compositionally biased region" description="Basic and acidic residues" evidence="1">
    <location>
        <begin position="183"/>
        <end position="203"/>
    </location>
</feature>
<sequence length="571" mass="63680">MTHHRLSTCHRHPTPKPITGFCASCLRERLSTIDSSSSSAAATPRLRRTKSTSANPNAASSSASAAAAEPRRKSCDVVGPRISSNNNNNDTLSNLFTLDDHLKAEKISSSTNLGLEVVKVEEEVQQEDDDGEFKTMKEFIDLELENKKTTTSAGFWETASFFSKKLLKWKQKQQQQQQRKSNKKENCNSIEDHNKPNSRPIRDTLSEIGVYGYLGRRSCDTDPRLSVDNGRYSFEEPRASWDGYLIGRAYPKLVAPMAIVEEKVNLGNEEDKSKNENENESESESESPGGSAQTRDYYGDSLSLTTQRRRRSFDRSNSGKRVTSLVDVDEVKAISHAKVSPETVGLFHGAKLLVTEKELRDSNWYSIKDYREESVDSDSKKNAAAGGGEADQKGLKFRKSKSLRWRKVLSMWGFMHKRSESSKCCGDGKEGEEEEEEERRVGGNVNVVDGPLSESWQKLKRVANGEANGTVSEKLIRSYSVSANKNNACKVDGLCSGMNGVGLMESKDNGVGGRRRDELMLQRNRTTTAYSPNNLDNGLLRFYLTPVRSYRRSKSGRSRLKNSQSMALSGL</sequence>
<dbReference type="EMBL" id="JAUESC010000002">
    <property type="protein sequence ID" value="KAK0604782.1"/>
    <property type="molecule type" value="Genomic_DNA"/>
</dbReference>
<dbReference type="Proteomes" id="UP001168877">
    <property type="component" value="Unassembled WGS sequence"/>
</dbReference>